<dbReference type="InterPro" id="IPR052029">
    <property type="entry name" value="PpiD_chaperone"/>
</dbReference>
<reference evidence="14 15" key="1">
    <citation type="submission" date="2014-06" db="EMBL/GenBank/DDBJ databases">
        <title>The draft genome sequence of Idiomarina salinarum ISL-52.</title>
        <authorList>
            <person name="Du J."/>
            <person name="Shao Z."/>
        </authorList>
    </citation>
    <scope>NUCLEOTIDE SEQUENCE [LARGE SCALE GENOMIC DNA]</scope>
    <source>
        <strain evidence="14 15">ISL-52</strain>
    </source>
</reference>
<dbReference type="Pfam" id="PF13624">
    <property type="entry name" value="SurA_N_3"/>
    <property type="match status" value="1"/>
</dbReference>
<dbReference type="PROSITE" id="PS50198">
    <property type="entry name" value="PPIC_PPIASE_2"/>
    <property type="match status" value="1"/>
</dbReference>
<organism evidence="14 15">
    <name type="scientific">Pseudidiomarina salinarum</name>
    <dbReference type="NCBI Taxonomy" id="435908"/>
    <lineage>
        <taxon>Bacteria</taxon>
        <taxon>Pseudomonadati</taxon>
        <taxon>Pseudomonadota</taxon>
        <taxon>Gammaproteobacteria</taxon>
        <taxon>Alteromonadales</taxon>
        <taxon>Idiomarinaceae</taxon>
        <taxon>Pseudidiomarina</taxon>
    </lineage>
</organism>
<evidence type="ECO:0000256" key="11">
    <source>
        <dbReference type="PROSITE-ProRule" id="PRU00278"/>
    </source>
</evidence>
<dbReference type="AlphaFoldDB" id="A0A094IWL0"/>
<feature type="transmembrane region" description="Helical" evidence="12">
    <location>
        <begin position="12"/>
        <end position="34"/>
    </location>
</feature>
<dbReference type="SUPFAM" id="SSF54534">
    <property type="entry name" value="FKBP-like"/>
    <property type="match status" value="1"/>
</dbReference>
<keyword evidence="2" id="KW-1003">Cell membrane</keyword>
<keyword evidence="11" id="KW-0697">Rotamase</keyword>
<evidence type="ECO:0000313" key="15">
    <source>
        <dbReference type="Proteomes" id="UP000054363"/>
    </source>
</evidence>
<keyword evidence="6 12" id="KW-0472">Membrane</keyword>
<dbReference type="InterPro" id="IPR000297">
    <property type="entry name" value="PPIase_PpiC"/>
</dbReference>
<dbReference type="OrthoDB" id="9812372at2"/>
<dbReference type="eggNOG" id="COG0760">
    <property type="taxonomic scope" value="Bacteria"/>
</dbReference>
<evidence type="ECO:0000256" key="8">
    <source>
        <dbReference type="ARBA" id="ARBA00038408"/>
    </source>
</evidence>
<sequence>MLERIREGSQSITVKVILVLIALTFALAGIGGYISNTPEPSVAIVNGENITRAEFDRALENERARQKQQFGDFYDQLAADPAFNQRLRSQVLNDLVNQKLTEQYAFEQGLRVSDEQVKDAIRDIPSFRVAGQFDNETYQYSLRNMGYTPEMFAELMRRDMTRSQLLQTLVNSEFVLGSEVNSVQQLVNQSRSGSYARVELAEYLDDVELVEADIEQWYQQNINQFVVPEQVKAEFVIIDAGSIAEDLVVEEETIQEWYEGNRSRYETSSQYRFSHILIEAEDGNEEARATAEQVLAELQAGADFAELATKYSDDLFSAEQGGDLDWLEQGTMDQDFEEAAFALEEVGEVTGVVETSFGFHIIKLTDKRPGSVIPLEEVRDEIAADIRDSRVKQAYYELQQRVSEMAFEIPDTLKPVAEETDLQVRSSDWFSRETAPSALNHPAVLEQVFNRDFIAEGLNSDLIETSDTESVIVRVLEHRPQTTRPLDEVRDTVAEEVRIEKAQELAQQAADELVAQLRAGESVAVEMVALDGVTRRTTEHPRAVVQALFSQAAPGEGIAVTSTTLTNGDLAVVQLTGVEAGEVAGDMAEQLTEQLNNSTAQELYAAFIEALRADAEIEVTMDQAAAQQ</sequence>
<dbReference type="STRING" id="435908.IDSA_01950"/>
<dbReference type="PANTHER" id="PTHR47529">
    <property type="entry name" value="PEPTIDYL-PROLYL CIS-TRANS ISOMERASE D"/>
    <property type="match status" value="1"/>
</dbReference>
<gene>
    <name evidence="14" type="ORF">IDSA_01950</name>
</gene>
<dbReference type="EMBL" id="JPER01000001">
    <property type="protein sequence ID" value="KFZ31497.1"/>
    <property type="molecule type" value="Genomic_DNA"/>
</dbReference>
<dbReference type="Gene3D" id="1.10.4030.10">
    <property type="entry name" value="Porin chaperone SurA, peptide-binding domain"/>
    <property type="match status" value="1"/>
</dbReference>
<evidence type="ECO:0000256" key="3">
    <source>
        <dbReference type="ARBA" id="ARBA00022519"/>
    </source>
</evidence>
<proteinExistence type="inferred from homology"/>
<dbReference type="InterPro" id="IPR027304">
    <property type="entry name" value="Trigger_fact/SurA_dom_sf"/>
</dbReference>
<keyword evidence="3" id="KW-0997">Cell inner membrane</keyword>
<feature type="domain" description="PpiC" evidence="13">
    <location>
        <begin position="268"/>
        <end position="366"/>
    </location>
</feature>
<protein>
    <recommendedName>
        <fullName evidence="9">Periplasmic chaperone PpiD</fullName>
    </recommendedName>
    <alternativeName>
        <fullName evidence="10">Periplasmic folding chaperone</fullName>
    </alternativeName>
</protein>
<dbReference type="Pfam" id="PF13616">
    <property type="entry name" value="Rotamase_3"/>
    <property type="match status" value="1"/>
</dbReference>
<comment type="similarity">
    <text evidence="8">Belongs to the PpiD chaperone family.</text>
</comment>
<dbReference type="PANTHER" id="PTHR47529:SF1">
    <property type="entry name" value="PERIPLASMIC CHAPERONE PPID"/>
    <property type="match status" value="1"/>
</dbReference>
<evidence type="ECO:0000256" key="12">
    <source>
        <dbReference type="SAM" id="Phobius"/>
    </source>
</evidence>
<evidence type="ECO:0000256" key="5">
    <source>
        <dbReference type="ARBA" id="ARBA00022989"/>
    </source>
</evidence>
<evidence type="ECO:0000256" key="10">
    <source>
        <dbReference type="ARBA" id="ARBA00042775"/>
    </source>
</evidence>
<comment type="caution">
    <text evidence="14">The sequence shown here is derived from an EMBL/GenBank/DDBJ whole genome shotgun (WGS) entry which is preliminary data.</text>
</comment>
<evidence type="ECO:0000256" key="7">
    <source>
        <dbReference type="ARBA" id="ARBA00023186"/>
    </source>
</evidence>
<evidence type="ECO:0000256" key="6">
    <source>
        <dbReference type="ARBA" id="ARBA00023136"/>
    </source>
</evidence>
<name>A0A094IWL0_9GAMM</name>
<comment type="subcellular location">
    <subcellularLocation>
        <location evidence="1">Cell inner membrane</location>
        <topology evidence="1">Single-pass type II membrane protein</topology>
        <orientation evidence="1">Periplasmic side</orientation>
    </subcellularLocation>
</comment>
<keyword evidence="4 12" id="KW-0812">Transmembrane</keyword>
<accession>A0A094IWL0</accession>
<keyword evidence="7" id="KW-0143">Chaperone</keyword>
<evidence type="ECO:0000256" key="1">
    <source>
        <dbReference type="ARBA" id="ARBA00004382"/>
    </source>
</evidence>
<dbReference type="GO" id="GO:0005886">
    <property type="term" value="C:plasma membrane"/>
    <property type="evidence" value="ECO:0007669"/>
    <property type="project" value="UniProtKB-SubCell"/>
</dbReference>
<evidence type="ECO:0000313" key="14">
    <source>
        <dbReference type="EMBL" id="KFZ31497.1"/>
    </source>
</evidence>
<dbReference type="GO" id="GO:0003755">
    <property type="term" value="F:peptidyl-prolyl cis-trans isomerase activity"/>
    <property type="evidence" value="ECO:0007669"/>
    <property type="project" value="UniProtKB-KW"/>
</dbReference>
<dbReference type="SUPFAM" id="SSF109998">
    <property type="entry name" value="Triger factor/SurA peptide-binding domain-like"/>
    <property type="match status" value="1"/>
</dbReference>
<keyword evidence="15" id="KW-1185">Reference proteome</keyword>
<evidence type="ECO:0000256" key="2">
    <source>
        <dbReference type="ARBA" id="ARBA00022475"/>
    </source>
</evidence>
<dbReference type="InterPro" id="IPR046357">
    <property type="entry name" value="PPIase_dom_sf"/>
</dbReference>
<evidence type="ECO:0000256" key="9">
    <source>
        <dbReference type="ARBA" id="ARBA00040743"/>
    </source>
</evidence>
<evidence type="ECO:0000259" key="13">
    <source>
        <dbReference type="PROSITE" id="PS50198"/>
    </source>
</evidence>
<dbReference type="RefSeq" id="WP_034773818.1">
    <property type="nucleotide sequence ID" value="NZ_JPER01000001.1"/>
</dbReference>
<dbReference type="Proteomes" id="UP000054363">
    <property type="component" value="Unassembled WGS sequence"/>
</dbReference>
<keyword evidence="11" id="KW-0413">Isomerase</keyword>
<evidence type="ECO:0000256" key="4">
    <source>
        <dbReference type="ARBA" id="ARBA00022692"/>
    </source>
</evidence>
<keyword evidence="5 12" id="KW-1133">Transmembrane helix</keyword>
<dbReference type="NCBIfam" id="NF008054">
    <property type="entry name" value="PRK10788.1"/>
    <property type="match status" value="1"/>
</dbReference>
<dbReference type="Gene3D" id="3.10.50.40">
    <property type="match status" value="1"/>
</dbReference>